<name>A0ABR1HF51_9HYPO</name>
<dbReference type="EMBL" id="JAZAVK010000150">
    <property type="protein sequence ID" value="KAK7419447.1"/>
    <property type="molecule type" value="Genomic_DNA"/>
</dbReference>
<evidence type="ECO:0000313" key="1">
    <source>
        <dbReference type="EMBL" id="KAK7419447.1"/>
    </source>
</evidence>
<dbReference type="SUPFAM" id="SSF48452">
    <property type="entry name" value="TPR-like"/>
    <property type="match status" value="1"/>
</dbReference>
<organism evidence="1 2">
    <name type="scientific">Neonectria magnoliae</name>
    <dbReference type="NCBI Taxonomy" id="2732573"/>
    <lineage>
        <taxon>Eukaryota</taxon>
        <taxon>Fungi</taxon>
        <taxon>Dikarya</taxon>
        <taxon>Ascomycota</taxon>
        <taxon>Pezizomycotina</taxon>
        <taxon>Sordariomycetes</taxon>
        <taxon>Hypocreomycetidae</taxon>
        <taxon>Hypocreales</taxon>
        <taxon>Nectriaceae</taxon>
        <taxon>Neonectria</taxon>
    </lineage>
</organism>
<keyword evidence="2" id="KW-1185">Reference proteome</keyword>
<dbReference type="InterPro" id="IPR011990">
    <property type="entry name" value="TPR-like_helical_dom_sf"/>
</dbReference>
<comment type="caution">
    <text evidence="1">The sequence shown here is derived from an EMBL/GenBank/DDBJ whole genome shotgun (WGS) entry which is preliminary data.</text>
</comment>
<evidence type="ECO:0000313" key="2">
    <source>
        <dbReference type="Proteomes" id="UP001498421"/>
    </source>
</evidence>
<proteinExistence type="predicted"/>
<reference evidence="1 2" key="1">
    <citation type="journal article" date="2025" name="Microbiol. Resour. Announc.">
        <title>Draft genome sequences for Neonectria magnoliae and Neonectria punicea, canker pathogens of Liriodendron tulipifera and Acer saccharum in West Virginia.</title>
        <authorList>
            <person name="Petronek H.M."/>
            <person name="Kasson M.T."/>
            <person name="Metheny A.M."/>
            <person name="Stauder C.M."/>
            <person name="Lovett B."/>
            <person name="Lynch S.C."/>
            <person name="Garnas J.R."/>
            <person name="Kasson L.R."/>
            <person name="Stajich J.E."/>
        </authorList>
    </citation>
    <scope>NUCLEOTIDE SEQUENCE [LARGE SCALE GENOMIC DNA]</scope>
    <source>
        <strain evidence="1 2">NRRL 64651</strain>
    </source>
</reference>
<dbReference type="Proteomes" id="UP001498421">
    <property type="component" value="Unassembled WGS sequence"/>
</dbReference>
<accession>A0ABR1HF51</accession>
<gene>
    <name evidence="1" type="ORF">QQZ08_010865</name>
</gene>
<sequence length="142" mass="16595">MSYLEREYPWKLTAAMLNYILASGEYRTRMDGNFPGLEKDEPPRPLPEDYAMRGLTYAEDYHPKGWFVNEKIDEDEKFFELASMADERKERILYLGLKIATLGKWLTFDTETKLFYVVSKYDVELEAIPLSQPQSPDPKPSP</sequence>
<protein>
    <submittedName>
        <fullName evidence="1">Uncharacterized protein</fullName>
    </submittedName>
</protein>